<dbReference type="eggNOG" id="ENOG502TK74">
    <property type="taxonomic scope" value="Eukaryota"/>
</dbReference>
<keyword evidence="7" id="KW-1185">Reference proteome</keyword>
<dbReference type="GO" id="GO:0005576">
    <property type="term" value="C:extracellular region"/>
    <property type="evidence" value="ECO:0007669"/>
    <property type="project" value="UniProtKB-SubCell"/>
</dbReference>
<sequence>MNSLFSSLLLLSAFVALASTLDVRTDSMETIKDGMTKDLNEANEELIKSVHEKFPNLKIGRSYSDSVENSDGGLKEGSAGIMTFEEFKKKYNKKYGYLFTSTTNTFSSSDNCNDKKDNTSQDSSCEISATWDFAKDGVCFKSTYYKKAYLPGSANASKGVEKCGKTLCGATEPATTDCKEAFGSMFSSIPTVNL</sequence>
<dbReference type="Pfam" id="PF07403">
    <property type="entry name" value="DUF1505"/>
    <property type="match status" value="1"/>
</dbReference>
<proteinExistence type="inferred from homology"/>
<evidence type="ECO:0000256" key="1">
    <source>
        <dbReference type="ARBA" id="ARBA00004613"/>
    </source>
</evidence>
<comment type="similarity">
    <text evidence="2">Belongs to the UPF0375 family.</text>
</comment>
<dbReference type="Proteomes" id="UP000008068">
    <property type="component" value="Unassembled WGS sequence"/>
</dbReference>
<keyword evidence="4 5" id="KW-0732">Signal</keyword>
<dbReference type="EMBL" id="GL380310">
    <property type="protein sequence ID" value="EGT52833.1"/>
    <property type="molecule type" value="Genomic_DNA"/>
</dbReference>
<evidence type="ECO:0000256" key="4">
    <source>
        <dbReference type="ARBA" id="ARBA00022729"/>
    </source>
</evidence>
<evidence type="ECO:0000256" key="3">
    <source>
        <dbReference type="ARBA" id="ARBA00022525"/>
    </source>
</evidence>
<organism evidence="7">
    <name type="scientific">Caenorhabditis brenneri</name>
    <name type="common">Nematode worm</name>
    <dbReference type="NCBI Taxonomy" id="135651"/>
    <lineage>
        <taxon>Eukaryota</taxon>
        <taxon>Metazoa</taxon>
        <taxon>Ecdysozoa</taxon>
        <taxon>Nematoda</taxon>
        <taxon>Chromadorea</taxon>
        <taxon>Rhabditida</taxon>
        <taxon>Rhabditina</taxon>
        <taxon>Rhabditomorpha</taxon>
        <taxon>Rhabditoidea</taxon>
        <taxon>Rhabditidae</taxon>
        <taxon>Peloderinae</taxon>
        <taxon>Caenorhabditis</taxon>
    </lineage>
</organism>
<keyword evidence="3" id="KW-0964">Secreted</keyword>
<comment type="subcellular location">
    <subcellularLocation>
        <location evidence="1">Secreted</location>
    </subcellularLocation>
</comment>
<reference evidence="7" key="1">
    <citation type="submission" date="2011-07" db="EMBL/GenBank/DDBJ databases">
        <authorList>
            <consortium name="Caenorhabditis brenneri Sequencing and Analysis Consortium"/>
            <person name="Wilson R.K."/>
        </authorList>
    </citation>
    <scope>NUCLEOTIDE SEQUENCE [LARGE SCALE GENOMIC DNA]</scope>
    <source>
        <strain evidence="7">PB2801</strain>
    </source>
</reference>
<name>G0PE90_CAEBE</name>
<feature type="chain" id="PRO_5003406189" evidence="5">
    <location>
        <begin position="21"/>
        <end position="194"/>
    </location>
</feature>
<protein>
    <submittedName>
        <fullName evidence="6">Uncharacterized protein</fullName>
    </submittedName>
</protein>
<evidence type="ECO:0000313" key="6">
    <source>
        <dbReference type="EMBL" id="EGT52833.1"/>
    </source>
</evidence>
<evidence type="ECO:0000256" key="5">
    <source>
        <dbReference type="SAM" id="SignalP"/>
    </source>
</evidence>
<feature type="signal peptide" evidence="5">
    <location>
        <begin position="1"/>
        <end position="20"/>
    </location>
</feature>
<dbReference type="AlphaFoldDB" id="G0PE90"/>
<accession>G0PE90</accession>
<dbReference type="InterPro" id="IPR009981">
    <property type="entry name" value="DUF1505"/>
</dbReference>
<dbReference type="HOGENOM" id="CLU_1403580_0_0_1"/>
<gene>
    <name evidence="6" type="ORF">CAEBREN_13905</name>
</gene>
<evidence type="ECO:0000313" key="7">
    <source>
        <dbReference type="Proteomes" id="UP000008068"/>
    </source>
</evidence>
<dbReference type="InParanoid" id="G0PE90"/>
<evidence type="ECO:0000256" key="2">
    <source>
        <dbReference type="ARBA" id="ARBA00005932"/>
    </source>
</evidence>